<evidence type="ECO:0000313" key="2">
    <source>
        <dbReference type="Proteomes" id="UP000244077"/>
    </source>
</evidence>
<proteinExistence type="predicted"/>
<gene>
    <name evidence="1" type="ORF">C8N42_101172</name>
</gene>
<dbReference type="PANTHER" id="PTHR33835:SF1">
    <property type="entry name" value="METALLO-BETA-LACTAMASE DOMAIN-CONTAINING PROTEIN"/>
    <property type="match status" value="1"/>
</dbReference>
<dbReference type="InterPro" id="IPR025638">
    <property type="entry name" value="DUF4336"/>
</dbReference>
<dbReference type="OrthoDB" id="450111at2"/>
<dbReference type="AlphaFoldDB" id="A0A2T5HVL3"/>
<dbReference type="Proteomes" id="UP000244077">
    <property type="component" value="Unassembled WGS sequence"/>
</dbReference>
<evidence type="ECO:0000313" key="1">
    <source>
        <dbReference type="EMBL" id="PTQ75633.1"/>
    </source>
</evidence>
<sequence>MKDRGLYPPLNTLKPVAPEIWLADGPPVPFYGMNFPTRMTVIRVAGKLWVHSPIALDESLLDEMADLGPIGWLIAPNPIHYVSLNAWAKRFPKAQVFAAPGVAKRAKKFNVPVPPHEVLTDVAPEGYACDIRQRVVKGHKFLHEVVFFHESSKTLILTDLIENFEAEKVGKVKAFLMRFAGILDPDGKAPADMRATFRNKGKARDVIREVISWQPERVILSHGRWYRENGTEELKRAFRWLRI</sequence>
<organism evidence="1 2">
    <name type="scientific">Celeribacter persicus</name>
    <dbReference type="NCBI Taxonomy" id="1651082"/>
    <lineage>
        <taxon>Bacteria</taxon>
        <taxon>Pseudomonadati</taxon>
        <taxon>Pseudomonadota</taxon>
        <taxon>Alphaproteobacteria</taxon>
        <taxon>Rhodobacterales</taxon>
        <taxon>Roseobacteraceae</taxon>
        <taxon>Celeribacter</taxon>
    </lineage>
</organism>
<name>A0A2T5HVL3_9RHOB</name>
<protein>
    <submittedName>
        <fullName evidence="1">Uncharacterized protein DUF4336</fullName>
    </submittedName>
</protein>
<dbReference type="EMBL" id="QAOH01000001">
    <property type="protein sequence ID" value="PTQ75633.1"/>
    <property type="molecule type" value="Genomic_DNA"/>
</dbReference>
<accession>A0A2T5HVL3</accession>
<reference evidence="1 2" key="1">
    <citation type="submission" date="2018-04" db="EMBL/GenBank/DDBJ databases">
        <title>Genomic Encyclopedia of Archaeal and Bacterial Type Strains, Phase II (KMG-II): from individual species to whole genera.</title>
        <authorList>
            <person name="Goeker M."/>
        </authorList>
    </citation>
    <scope>NUCLEOTIDE SEQUENCE [LARGE SCALE GENOMIC DNA]</scope>
    <source>
        <strain evidence="1 2">DSM 100434</strain>
    </source>
</reference>
<comment type="caution">
    <text evidence="1">The sequence shown here is derived from an EMBL/GenBank/DDBJ whole genome shotgun (WGS) entry which is preliminary data.</text>
</comment>
<dbReference type="PANTHER" id="PTHR33835">
    <property type="entry name" value="YALI0C07656P"/>
    <property type="match status" value="1"/>
</dbReference>
<dbReference type="RefSeq" id="WP_107814652.1">
    <property type="nucleotide sequence ID" value="NZ_QAOH01000001.1"/>
</dbReference>
<dbReference type="InterPro" id="IPR036866">
    <property type="entry name" value="RibonucZ/Hydroxyglut_hydro"/>
</dbReference>
<dbReference type="SUPFAM" id="SSF56281">
    <property type="entry name" value="Metallo-hydrolase/oxidoreductase"/>
    <property type="match status" value="1"/>
</dbReference>
<keyword evidence="2" id="KW-1185">Reference proteome</keyword>
<dbReference type="Pfam" id="PF14234">
    <property type="entry name" value="DUF4336"/>
    <property type="match status" value="1"/>
</dbReference>